<feature type="transmembrane region" description="Helical" evidence="1">
    <location>
        <begin position="146"/>
        <end position="167"/>
    </location>
</feature>
<keyword evidence="1" id="KW-1133">Transmembrane helix</keyword>
<dbReference type="EMBL" id="VTCY01000020">
    <property type="protein sequence ID" value="KAB0450786.1"/>
    <property type="molecule type" value="Genomic_DNA"/>
</dbReference>
<feature type="transmembrane region" description="Helical" evidence="1">
    <location>
        <begin position="273"/>
        <end position="292"/>
    </location>
</feature>
<keyword evidence="1" id="KW-0812">Transmembrane</keyword>
<feature type="transmembrane region" description="Helical" evidence="1">
    <location>
        <begin position="67"/>
        <end position="87"/>
    </location>
</feature>
<dbReference type="AlphaFoldDB" id="A0A643CJX1"/>
<feature type="transmembrane region" description="Helical" evidence="1">
    <location>
        <begin position="179"/>
        <end position="201"/>
    </location>
</feature>
<evidence type="ECO:0000313" key="2">
    <source>
        <dbReference type="EMBL" id="KAB0450786.1"/>
    </source>
</evidence>
<proteinExistence type="predicted"/>
<keyword evidence="1" id="KW-0472">Membrane</keyword>
<reference evidence="2" key="1">
    <citation type="submission" date="2019-08" db="EMBL/GenBank/DDBJ databases">
        <authorList>
            <person name="Amaro Estrada I."/>
            <person name="Quiroz Castaneda R.E."/>
            <person name="Martinez Ocampo F."/>
            <person name="Rodriguez Camarillo S.D."/>
        </authorList>
    </citation>
    <scope>NUCLEOTIDE SEQUENCE</scope>
    <source>
        <strain evidence="2">MEX-30-184-02</strain>
    </source>
</reference>
<name>A0A643CJX1_ANAMA</name>
<comment type="caution">
    <text evidence="2">The sequence shown here is derived from an EMBL/GenBank/DDBJ whole genome shotgun (WGS) entry which is preliminary data.</text>
</comment>
<gene>
    <name evidence="2" type="ORF">FY207_05005</name>
</gene>
<feature type="transmembrane region" description="Helical" evidence="1">
    <location>
        <begin position="107"/>
        <end position="126"/>
    </location>
</feature>
<accession>A0A643CJX1</accession>
<protein>
    <submittedName>
        <fullName evidence="2">Uncharacterized protein</fullName>
    </submittedName>
</protein>
<evidence type="ECO:0000256" key="1">
    <source>
        <dbReference type="SAM" id="Phobius"/>
    </source>
</evidence>
<organism evidence="2">
    <name type="scientific">Anaplasma marginale</name>
    <dbReference type="NCBI Taxonomy" id="770"/>
    <lineage>
        <taxon>Bacteria</taxon>
        <taxon>Pseudomonadati</taxon>
        <taxon>Pseudomonadota</taxon>
        <taxon>Alphaproteobacteria</taxon>
        <taxon>Rickettsiales</taxon>
        <taxon>Anaplasmataceae</taxon>
        <taxon>Anaplasma</taxon>
    </lineage>
</organism>
<sequence length="358" mass="39199">MRCAGFFLGCNVPSSLKRVRRRHSSAPLLSDLLEEESKTHSARGRVGRASRFIQKIEEKRQSNSTDIFLIASFSLMAIEALSSSFTIYCLDYGASASVKAKVVMAYYALYAALSCILLVNAVLSAIRVRQAYKKKEINAKQQSVQLAGEALTITAGLMWITISLASITMALSSSVHMQLAAMCLAIMAPALGALSAFLRVYEVSVSYKKEKLDVARRGDSASGPAVMSQRRKNWYCFQSGLFLTIALFEFAHFLCHVYEAYLLQGNTHLLYNIQDRVLLGTQIFLTCVFILLEIAKVYTEKGAESPQSSLVNSFEDRSLGDNSNAPEYASTATLVRSCSATLVQHSSASNARTAPAMA</sequence>
<feature type="transmembrane region" description="Helical" evidence="1">
    <location>
        <begin position="234"/>
        <end position="253"/>
    </location>
</feature>